<dbReference type="Gene3D" id="1.25.40.20">
    <property type="entry name" value="Ankyrin repeat-containing domain"/>
    <property type="match status" value="1"/>
</dbReference>
<organism evidence="6 7">
    <name type="scientific">Dipodomys ordii</name>
    <name type="common">Ord's kangaroo rat</name>
    <dbReference type="NCBI Taxonomy" id="10020"/>
    <lineage>
        <taxon>Eukaryota</taxon>
        <taxon>Metazoa</taxon>
        <taxon>Chordata</taxon>
        <taxon>Craniata</taxon>
        <taxon>Vertebrata</taxon>
        <taxon>Euteleostomi</taxon>
        <taxon>Mammalia</taxon>
        <taxon>Eutheria</taxon>
        <taxon>Euarchontoglires</taxon>
        <taxon>Glires</taxon>
        <taxon>Rodentia</taxon>
        <taxon>Castorimorpha</taxon>
        <taxon>Heteromyidae</taxon>
        <taxon>Dipodomyinae</taxon>
        <taxon>Dipodomys</taxon>
    </lineage>
</organism>
<evidence type="ECO:0000256" key="1">
    <source>
        <dbReference type="ARBA" id="ARBA00005949"/>
    </source>
</evidence>
<evidence type="ECO:0000313" key="6">
    <source>
        <dbReference type="Proteomes" id="UP000081671"/>
    </source>
</evidence>
<feature type="repeat" description="ANK" evidence="5">
    <location>
        <begin position="108"/>
        <end position="140"/>
    </location>
</feature>
<keyword evidence="3" id="KW-0833">Ubl conjugation pathway</keyword>
<dbReference type="PROSITE" id="PS50297">
    <property type="entry name" value="ANK_REP_REGION"/>
    <property type="match status" value="5"/>
</dbReference>
<evidence type="ECO:0000256" key="3">
    <source>
        <dbReference type="ARBA" id="ARBA00022786"/>
    </source>
</evidence>
<reference evidence="7" key="1">
    <citation type="submission" date="2025-08" db="UniProtKB">
        <authorList>
            <consortium name="RefSeq"/>
        </authorList>
    </citation>
    <scope>IDENTIFICATION</scope>
    <source>
        <tissue evidence="7">Kidney</tissue>
    </source>
</reference>
<keyword evidence="4 5" id="KW-0040">ANK repeat</keyword>
<evidence type="ECO:0000256" key="4">
    <source>
        <dbReference type="ARBA" id="ARBA00023043"/>
    </source>
</evidence>
<feature type="repeat" description="ANK" evidence="5">
    <location>
        <begin position="140"/>
        <end position="172"/>
    </location>
</feature>
<dbReference type="GeneID" id="105997631"/>
<keyword evidence="6" id="KW-1185">Reference proteome</keyword>
<comment type="similarity">
    <text evidence="1">Belongs to the ankyrin SOCS box (ASB) family.</text>
</comment>
<feature type="repeat" description="ANK" evidence="5">
    <location>
        <begin position="42"/>
        <end position="74"/>
    </location>
</feature>
<dbReference type="CTD" id="140456"/>
<evidence type="ECO:0000256" key="5">
    <source>
        <dbReference type="PROSITE-ProRule" id="PRU00023"/>
    </source>
</evidence>
<proteinExistence type="inferred from homology"/>
<dbReference type="Pfam" id="PF12796">
    <property type="entry name" value="Ank_2"/>
    <property type="match status" value="2"/>
</dbReference>
<dbReference type="KEGG" id="dord:105997631"/>
<name>A0A1S3GFS6_DIPOR</name>
<feature type="repeat" description="ANK" evidence="5">
    <location>
        <begin position="208"/>
        <end position="237"/>
    </location>
</feature>
<dbReference type="SUPFAM" id="SSF48403">
    <property type="entry name" value="Ankyrin repeat"/>
    <property type="match status" value="1"/>
</dbReference>
<evidence type="ECO:0000313" key="7">
    <source>
        <dbReference type="RefSeq" id="XP_012887560.1"/>
    </source>
</evidence>
<dbReference type="GO" id="GO:0045732">
    <property type="term" value="P:positive regulation of protein catabolic process"/>
    <property type="evidence" value="ECO:0007669"/>
    <property type="project" value="TreeGrafter"/>
</dbReference>
<dbReference type="InterPro" id="IPR051573">
    <property type="entry name" value="Ankyrin-SOCS_box_domain"/>
</dbReference>
<dbReference type="InterPro" id="IPR036770">
    <property type="entry name" value="Ankyrin_rpt-contain_sf"/>
</dbReference>
<dbReference type="InterPro" id="IPR002110">
    <property type="entry name" value="Ankyrin_rpt"/>
</dbReference>
<dbReference type="SMART" id="SM00248">
    <property type="entry name" value="ANK"/>
    <property type="match status" value="6"/>
</dbReference>
<dbReference type="PROSITE" id="PS50088">
    <property type="entry name" value="ANK_REPEAT"/>
    <property type="match status" value="5"/>
</dbReference>
<feature type="repeat" description="ANK" evidence="5">
    <location>
        <begin position="75"/>
        <end position="107"/>
    </location>
</feature>
<gene>
    <name evidence="7" type="primary">Asb11</name>
</gene>
<evidence type="ECO:0000256" key="2">
    <source>
        <dbReference type="ARBA" id="ARBA00022737"/>
    </source>
</evidence>
<keyword evidence="2" id="KW-0677">Repeat</keyword>
<dbReference type="Pfam" id="PF00023">
    <property type="entry name" value="Ank"/>
    <property type="match status" value="1"/>
</dbReference>
<dbReference type="PANTHER" id="PTHR24136:SF14">
    <property type="entry name" value="ANKYRIN REPEAT AND SOCS BOX PROTEIN 11"/>
    <property type="match status" value="1"/>
</dbReference>
<dbReference type="RefSeq" id="XP_012887560.1">
    <property type="nucleotide sequence ID" value="XM_013032106.1"/>
</dbReference>
<accession>A0A1S3GFS6</accession>
<dbReference type="Proteomes" id="UP000081671">
    <property type="component" value="Unplaced"/>
</dbReference>
<protein>
    <submittedName>
        <fullName evidence="7">Ankyrin repeat and SOCS box protein 11</fullName>
    </submittedName>
</protein>
<dbReference type="STRING" id="10020.ENSDORP00000007538"/>
<sequence length="313" mass="33881">MTPTVPNSSQAPPLLQLLLTPNAQAYILLLNFVRDSDQDCWADRSPLHEAAAQGRLLALKTLISQGVNVNLLTLNHVSSLHEACLGGHVACARALLESGAQVNGVTIHGATPLFNACCSGSAACVSMLLEHGARAQLDMHLCSPIHEAVKRGHTECMEILLANNVNIDQELPHIGTPLYVACTYEKEDCLKKLLELGANPDQGQWLNTPLHAAAKQSNLEIIYTLVDYGANLRLRNAQGKIPLDLAAPKSSVAQALILCEETPSKIETTCADGQGALYMELCKSNQQRLQPNRFPCFSTPEMGVLFQYQEGPK</sequence>
<dbReference type="OrthoDB" id="3246549at2759"/>
<dbReference type="PANTHER" id="PTHR24136">
    <property type="entry name" value="SOWAH (DROSOPHILA) HOMOLOG"/>
    <property type="match status" value="1"/>
</dbReference>
<dbReference type="GO" id="GO:0016567">
    <property type="term" value="P:protein ubiquitination"/>
    <property type="evidence" value="ECO:0007669"/>
    <property type="project" value="TreeGrafter"/>
</dbReference>
<dbReference type="InParanoid" id="A0A1S3GFS6"/>
<dbReference type="AlphaFoldDB" id="A0A1S3GFS6"/>
<dbReference type="FunFam" id="1.25.40.20:FF:000016">
    <property type="entry name" value="Ankyrin repeat and SOCS box containing 5"/>
    <property type="match status" value="1"/>
</dbReference>